<name>A0A1F5YWV9_9BACT</name>
<dbReference type="PANTHER" id="PTHR43283:SF7">
    <property type="entry name" value="BETA-LACTAMASE-RELATED DOMAIN-CONTAINING PROTEIN"/>
    <property type="match status" value="1"/>
</dbReference>
<comment type="caution">
    <text evidence="2">The sequence shown here is derived from an EMBL/GenBank/DDBJ whole genome shotgun (WGS) entry which is preliminary data.</text>
</comment>
<dbReference type="EMBL" id="MFIX01000101">
    <property type="protein sequence ID" value="OGG04678.1"/>
    <property type="molecule type" value="Genomic_DNA"/>
</dbReference>
<dbReference type="STRING" id="1817867.A3F83_12160"/>
<protein>
    <recommendedName>
        <fullName evidence="1">Beta-lactamase-related domain-containing protein</fullName>
    </recommendedName>
</protein>
<dbReference type="SUPFAM" id="SSF56601">
    <property type="entry name" value="beta-lactamase/transpeptidase-like"/>
    <property type="match status" value="1"/>
</dbReference>
<dbReference type="Proteomes" id="UP000179129">
    <property type="component" value="Unassembled WGS sequence"/>
</dbReference>
<dbReference type="Gene3D" id="3.40.710.10">
    <property type="entry name" value="DD-peptidase/beta-lactamase superfamily"/>
    <property type="match status" value="1"/>
</dbReference>
<evidence type="ECO:0000313" key="3">
    <source>
        <dbReference type="Proteomes" id="UP000179129"/>
    </source>
</evidence>
<reference evidence="2 3" key="1">
    <citation type="journal article" date="2016" name="Nat. Commun.">
        <title>Thousands of microbial genomes shed light on interconnected biogeochemical processes in an aquifer system.</title>
        <authorList>
            <person name="Anantharaman K."/>
            <person name="Brown C.T."/>
            <person name="Hug L.A."/>
            <person name="Sharon I."/>
            <person name="Castelle C.J."/>
            <person name="Probst A.J."/>
            <person name="Thomas B.C."/>
            <person name="Singh A."/>
            <person name="Wilkins M.J."/>
            <person name="Karaoz U."/>
            <person name="Brodie E.L."/>
            <person name="Williams K.H."/>
            <person name="Hubbard S.S."/>
            <person name="Banfield J.F."/>
        </authorList>
    </citation>
    <scope>NUCLEOTIDE SEQUENCE [LARGE SCALE GENOMIC DNA]</scope>
</reference>
<dbReference type="InterPro" id="IPR001466">
    <property type="entry name" value="Beta-lactam-related"/>
</dbReference>
<accession>A0A1F5YWV9</accession>
<dbReference type="InterPro" id="IPR050789">
    <property type="entry name" value="Diverse_Enzym_Activities"/>
</dbReference>
<dbReference type="PANTHER" id="PTHR43283">
    <property type="entry name" value="BETA-LACTAMASE-RELATED"/>
    <property type="match status" value="1"/>
</dbReference>
<feature type="domain" description="Beta-lactamase-related" evidence="1">
    <location>
        <begin position="37"/>
        <end position="300"/>
    </location>
</feature>
<gene>
    <name evidence="2" type="ORF">A3F83_12160</name>
</gene>
<dbReference type="AlphaFoldDB" id="A0A1F5YWV9"/>
<organism evidence="2 3">
    <name type="scientific">Candidatus Glassbacteria bacterium RIFCSPLOWO2_12_FULL_58_11</name>
    <dbReference type="NCBI Taxonomy" id="1817867"/>
    <lineage>
        <taxon>Bacteria</taxon>
        <taxon>Candidatus Glassiibacteriota</taxon>
    </lineage>
</organism>
<sequence>METRATDLLTATPAQQSLDQEKMAEAARQAAALPDLASLLILRNGYIVSEQYFHGSGQSTAFNVKSVSKSFLSALIGIAIREGKIGSPEQKIADFLPDYLGQPADPRKKEITIGHLLTMTAGFEWLENGPVVQDWVSSPDWIKFIFNLPQVSDPGRSFNYSTAGTHLLSAVISRSTKMSALEYANKSLFPRLGISGARWDTDPQGYCFGGAELYLTARDLGKFGLLYLNRGSAAGEQIVSEDWVRESTRRQVEVGGDPLKEGYGYLWWIRQYYGVYVYYAAGAGGQFIFCAPDLNMVVVSTSILANSSDQSRVFQHYISMLKLLDQQILPAAAR</sequence>
<dbReference type="InterPro" id="IPR012338">
    <property type="entry name" value="Beta-lactam/transpept-like"/>
</dbReference>
<evidence type="ECO:0000313" key="2">
    <source>
        <dbReference type="EMBL" id="OGG04678.1"/>
    </source>
</evidence>
<evidence type="ECO:0000259" key="1">
    <source>
        <dbReference type="Pfam" id="PF00144"/>
    </source>
</evidence>
<dbReference type="Pfam" id="PF00144">
    <property type="entry name" value="Beta-lactamase"/>
    <property type="match status" value="1"/>
</dbReference>
<proteinExistence type="predicted"/>